<evidence type="ECO:0000313" key="4">
    <source>
        <dbReference type="Proteomes" id="UP000053271"/>
    </source>
</evidence>
<dbReference type="Gene3D" id="3.40.50.300">
    <property type="entry name" value="P-loop containing nucleotide triphosphate hydrolases"/>
    <property type="match status" value="1"/>
</dbReference>
<reference evidence="3 4" key="1">
    <citation type="submission" date="2015-10" db="EMBL/GenBank/DDBJ databases">
        <title>Draft genome sequence of Streptomyces longwoodensis DSM 41677, type strain for the species Streptomyces longwoodensis.</title>
        <authorList>
            <person name="Ruckert C."/>
            <person name="Winkler A."/>
            <person name="Kalinowski J."/>
            <person name="Kampfer P."/>
            <person name="Glaeser S."/>
        </authorList>
    </citation>
    <scope>NUCLEOTIDE SEQUENCE [LARGE SCALE GENOMIC DNA]</scope>
    <source>
        <strain evidence="3 4">DSM 41677</strain>
    </source>
</reference>
<dbReference type="AlphaFoldDB" id="A0A101QTG4"/>
<protein>
    <recommendedName>
        <fullName evidence="2">Nephrocystin 3-like N-terminal domain-containing protein</fullName>
    </recommendedName>
</protein>
<evidence type="ECO:0000313" key="3">
    <source>
        <dbReference type="EMBL" id="KUN35820.1"/>
    </source>
</evidence>
<proteinExistence type="predicted"/>
<dbReference type="EMBL" id="LMWS01000031">
    <property type="protein sequence ID" value="KUN35820.1"/>
    <property type="molecule type" value="Genomic_DNA"/>
</dbReference>
<evidence type="ECO:0000259" key="2">
    <source>
        <dbReference type="Pfam" id="PF24883"/>
    </source>
</evidence>
<name>A0A101QTG4_9ACTN</name>
<organism evidence="3 4">
    <name type="scientific">Streptomyces longwoodensis</name>
    <dbReference type="NCBI Taxonomy" id="68231"/>
    <lineage>
        <taxon>Bacteria</taxon>
        <taxon>Bacillati</taxon>
        <taxon>Actinomycetota</taxon>
        <taxon>Actinomycetes</taxon>
        <taxon>Kitasatosporales</taxon>
        <taxon>Streptomycetaceae</taxon>
        <taxon>Streptomyces</taxon>
    </lineage>
</organism>
<dbReference type="Pfam" id="PF24883">
    <property type="entry name" value="NPHP3_N"/>
    <property type="match status" value="1"/>
</dbReference>
<dbReference type="InterPro" id="IPR027417">
    <property type="entry name" value="P-loop_NTPase"/>
</dbReference>
<comment type="caution">
    <text evidence="3">The sequence shown here is derived from an EMBL/GenBank/DDBJ whole genome shotgun (WGS) entry which is preliminary data.</text>
</comment>
<evidence type="ECO:0000256" key="1">
    <source>
        <dbReference type="ARBA" id="ARBA00022737"/>
    </source>
</evidence>
<dbReference type="Proteomes" id="UP000053271">
    <property type="component" value="Unassembled WGS sequence"/>
</dbReference>
<keyword evidence="4" id="KW-1185">Reference proteome</keyword>
<feature type="domain" description="Nephrocystin 3-like N-terminal" evidence="2">
    <location>
        <begin position="51"/>
        <end position="108"/>
    </location>
</feature>
<keyword evidence="1" id="KW-0677">Repeat</keyword>
<sequence>MASRCIAARWAAHEKAPVPLWLRLRDLIPLLPAAGPYRIDARDVVQAGVSDAQPQLVEALLARIEQGHALLVLDALDETLDRRDAVVEAVADLLDRLPEELDVLVTSRHSCLRSATLLRLPVYELRTPRNLEDTLDQLLSVVAEQLGGPAGTVAWTAERRARIAHSRRAEPDLWRVPLLATLIVLLIAQ</sequence>
<dbReference type="InterPro" id="IPR056884">
    <property type="entry name" value="NPHP3-like_N"/>
</dbReference>
<gene>
    <name evidence="3" type="ORF">AQJ30_24455</name>
</gene>
<accession>A0A101QTG4</accession>